<reference evidence="2 3" key="1">
    <citation type="submission" date="2016-07" db="EMBL/GenBank/DDBJ databases">
        <title>Pervasive Adenine N6-methylation of Active Genes in Fungi.</title>
        <authorList>
            <consortium name="DOE Joint Genome Institute"/>
            <person name="Mondo S.J."/>
            <person name="Dannebaum R.O."/>
            <person name="Kuo R.C."/>
            <person name="Labutti K."/>
            <person name="Haridas S."/>
            <person name="Kuo A."/>
            <person name="Salamov A."/>
            <person name="Ahrendt S.R."/>
            <person name="Lipzen A."/>
            <person name="Sullivan W."/>
            <person name="Andreopoulos W.B."/>
            <person name="Clum A."/>
            <person name="Lindquist E."/>
            <person name="Daum C."/>
            <person name="Ramamoorthy G.K."/>
            <person name="Gryganskyi A."/>
            <person name="Culley D."/>
            <person name="Magnuson J.K."/>
            <person name="James T.Y."/>
            <person name="O'Malley M.A."/>
            <person name="Stajich J.E."/>
            <person name="Spatafora J.W."/>
            <person name="Visel A."/>
            <person name="Grigoriev I.V."/>
        </authorList>
    </citation>
    <scope>NUCLEOTIDE SEQUENCE [LARGE SCALE GENOMIC DNA]</scope>
    <source>
        <strain evidence="2 3">JEL800</strain>
    </source>
</reference>
<dbReference type="EMBL" id="MCGO01000009">
    <property type="protein sequence ID" value="ORY49489.1"/>
    <property type="molecule type" value="Genomic_DNA"/>
</dbReference>
<evidence type="ECO:0000313" key="3">
    <source>
        <dbReference type="Proteomes" id="UP000193642"/>
    </source>
</evidence>
<dbReference type="Proteomes" id="UP000193642">
    <property type="component" value="Unassembled WGS sequence"/>
</dbReference>
<name>A0A1Y2CR15_9FUNG</name>
<dbReference type="AlphaFoldDB" id="A0A1Y2CR15"/>
<sequence length="177" mass="20350">MMEEGMDQAWIMYGLGGVLFAKHFPSHHLLNPSRINPIIITILFTSYIHRQSAPMVIHTHKPPNKKRISPLPSPSQPPLPHSQIIQNPPRPILHIQTRTTHIPTRTSSPTRIPILLQQILQSPQPLMIPFNTAMQIKPKTHKHILFNRSNKPKPLSRIHRTHNHFLFLPAYILTPLP</sequence>
<organism evidence="2 3">
    <name type="scientific">Rhizoclosmatium globosum</name>
    <dbReference type="NCBI Taxonomy" id="329046"/>
    <lineage>
        <taxon>Eukaryota</taxon>
        <taxon>Fungi</taxon>
        <taxon>Fungi incertae sedis</taxon>
        <taxon>Chytridiomycota</taxon>
        <taxon>Chytridiomycota incertae sedis</taxon>
        <taxon>Chytridiomycetes</taxon>
        <taxon>Chytridiales</taxon>
        <taxon>Chytriomycetaceae</taxon>
        <taxon>Rhizoclosmatium</taxon>
    </lineage>
</organism>
<feature type="region of interest" description="Disordered" evidence="1">
    <location>
        <begin position="59"/>
        <end position="80"/>
    </location>
</feature>
<accession>A0A1Y2CR15</accession>
<protein>
    <submittedName>
        <fullName evidence="2">Uncharacterized protein</fullName>
    </submittedName>
</protein>
<feature type="compositionally biased region" description="Pro residues" evidence="1">
    <location>
        <begin position="71"/>
        <end position="80"/>
    </location>
</feature>
<evidence type="ECO:0000313" key="2">
    <source>
        <dbReference type="EMBL" id="ORY49489.1"/>
    </source>
</evidence>
<evidence type="ECO:0000256" key="1">
    <source>
        <dbReference type="SAM" id="MobiDB-lite"/>
    </source>
</evidence>
<gene>
    <name evidence="2" type="ORF">BCR33DRAFT_583599</name>
</gene>
<feature type="compositionally biased region" description="Basic residues" evidence="1">
    <location>
        <begin position="59"/>
        <end position="68"/>
    </location>
</feature>
<comment type="caution">
    <text evidence="2">The sequence shown here is derived from an EMBL/GenBank/DDBJ whole genome shotgun (WGS) entry which is preliminary data.</text>
</comment>
<keyword evidence="3" id="KW-1185">Reference proteome</keyword>
<proteinExistence type="predicted"/>